<accession>A0A2A4J7H6</accession>
<proteinExistence type="predicted"/>
<evidence type="ECO:0000313" key="5">
    <source>
        <dbReference type="EMBL" id="PCG67363.1"/>
    </source>
</evidence>
<keyword evidence="1" id="KW-0863">Zinc-finger</keyword>
<sequence length="646" mass="68433">MSQPMRDAGRLRPKGPSQGQSKGPSQGQPKGPSKGQPKSRDASASETSRAPSVASVMRWSDLGSDYSDAESILSGSTSQSRKRPFLRRYSGSSPDSAEKPAKRAVMQADLAETIASKEKRARTVRPKTGYGASSVLYSDHSVEEMERMALEDQQEILEVASKSSNLKGTFQKALKCRAASLVGIVKEMAQRTTSDETRQLQAKVDRLQKEVSALHARVAELMARPEGTSEDPVTIAPPSNLEDIIRKVVTEERAFTRACFAGIEDRLLPEKRLRPPLAADTPSAPGPSTAPAHLEQPKGKGKGKGKKSTSAAPTVQMVPDQTQREDPLLPSTTPSNEPWIKVVPRKRKGKKSAPKPPAAKSTALVGNRTKLPPPPKTAAVVVTLTPEAAERGETYESVLRRARASVDPAQLGAGRVTCRKTQTGARIFEFSGAQGGTKADLFASKLKQAVEDTAKVVRPVKCVTLEVTDLDDSVTQEEVVAAVAGAGGCAVEAVKGRAIRPGRGGMGTMRLECPVVAAKAVLAKGRLPVGLSSGGVRALENQPMRCFKCLGIGHTRALCPSTAERRELCYRCGKEGHRSATCEATTPRCAVCAASGRPADHVMTGRTCRPPVRKGKAQALVRPAAAAATGTPVSVPAAEGSAMNTD</sequence>
<dbReference type="SMART" id="SM00343">
    <property type="entry name" value="ZnF_C2HC"/>
    <property type="match status" value="2"/>
</dbReference>
<feature type="compositionally biased region" description="Basic residues" evidence="3">
    <location>
        <begin position="343"/>
        <end position="353"/>
    </location>
</feature>
<reference evidence="5" key="1">
    <citation type="submission" date="2017-09" db="EMBL/GenBank/DDBJ databases">
        <title>Contemporary evolution of a Lepidopteran species, Heliothis virescens, in response to modern agricultural practices.</title>
        <authorList>
            <person name="Fritz M.L."/>
            <person name="Deyonke A.M."/>
            <person name="Papanicolaou A."/>
            <person name="Micinski S."/>
            <person name="Westbrook J."/>
            <person name="Gould F."/>
        </authorList>
    </citation>
    <scope>NUCLEOTIDE SEQUENCE [LARGE SCALE GENOMIC DNA]</scope>
    <source>
        <strain evidence="5">HvINT-</strain>
        <tissue evidence="5">Whole body</tissue>
    </source>
</reference>
<dbReference type="STRING" id="7102.A0A2A4J7H6"/>
<evidence type="ECO:0000256" key="3">
    <source>
        <dbReference type="SAM" id="MobiDB-lite"/>
    </source>
</evidence>
<protein>
    <recommendedName>
        <fullName evidence="4">CCHC-type domain-containing protein</fullName>
    </recommendedName>
</protein>
<dbReference type="SUPFAM" id="SSF57756">
    <property type="entry name" value="Retrovirus zinc finger-like domains"/>
    <property type="match status" value="1"/>
</dbReference>
<feature type="compositionally biased region" description="Low complexity" evidence="3">
    <location>
        <begin position="626"/>
        <end position="638"/>
    </location>
</feature>
<feature type="compositionally biased region" description="Low complexity" evidence="3">
    <location>
        <begin position="275"/>
        <end position="292"/>
    </location>
</feature>
<dbReference type="InterPro" id="IPR001878">
    <property type="entry name" value="Znf_CCHC"/>
</dbReference>
<dbReference type="PROSITE" id="PS50158">
    <property type="entry name" value="ZF_CCHC"/>
    <property type="match status" value="1"/>
</dbReference>
<keyword evidence="1" id="KW-0479">Metal-binding</keyword>
<keyword evidence="1" id="KW-0862">Zinc</keyword>
<feature type="region of interest" description="Disordered" evidence="3">
    <location>
        <begin position="626"/>
        <end position="646"/>
    </location>
</feature>
<dbReference type="AlphaFoldDB" id="A0A2A4J7H6"/>
<gene>
    <name evidence="5" type="ORF">B5V51_6492</name>
</gene>
<organism evidence="5">
    <name type="scientific">Heliothis virescens</name>
    <name type="common">Tobacco budworm moth</name>
    <dbReference type="NCBI Taxonomy" id="7102"/>
    <lineage>
        <taxon>Eukaryota</taxon>
        <taxon>Metazoa</taxon>
        <taxon>Ecdysozoa</taxon>
        <taxon>Arthropoda</taxon>
        <taxon>Hexapoda</taxon>
        <taxon>Insecta</taxon>
        <taxon>Pterygota</taxon>
        <taxon>Neoptera</taxon>
        <taxon>Endopterygota</taxon>
        <taxon>Lepidoptera</taxon>
        <taxon>Glossata</taxon>
        <taxon>Ditrysia</taxon>
        <taxon>Noctuoidea</taxon>
        <taxon>Noctuidae</taxon>
        <taxon>Heliothinae</taxon>
        <taxon>Heliothis</taxon>
    </lineage>
</organism>
<dbReference type="Pfam" id="PF00098">
    <property type="entry name" value="zf-CCHC"/>
    <property type="match status" value="1"/>
</dbReference>
<evidence type="ECO:0000256" key="2">
    <source>
        <dbReference type="SAM" id="Coils"/>
    </source>
</evidence>
<dbReference type="Gene3D" id="4.10.60.10">
    <property type="entry name" value="Zinc finger, CCHC-type"/>
    <property type="match status" value="1"/>
</dbReference>
<dbReference type="InterPro" id="IPR036875">
    <property type="entry name" value="Znf_CCHC_sf"/>
</dbReference>
<keyword evidence="2" id="KW-0175">Coiled coil</keyword>
<name>A0A2A4J7H6_HELVI</name>
<feature type="compositionally biased region" description="Low complexity" evidence="3">
    <location>
        <begin position="14"/>
        <end position="36"/>
    </location>
</feature>
<feature type="domain" description="CCHC-type" evidence="4">
    <location>
        <begin position="569"/>
        <end position="582"/>
    </location>
</feature>
<feature type="region of interest" description="Disordered" evidence="3">
    <location>
        <begin position="1"/>
        <end position="104"/>
    </location>
</feature>
<dbReference type="GO" id="GO:0008270">
    <property type="term" value="F:zinc ion binding"/>
    <property type="evidence" value="ECO:0007669"/>
    <property type="project" value="UniProtKB-KW"/>
</dbReference>
<feature type="region of interest" description="Disordered" evidence="3">
    <location>
        <begin position="272"/>
        <end position="376"/>
    </location>
</feature>
<comment type="caution">
    <text evidence="5">The sequence shown here is derived from an EMBL/GenBank/DDBJ whole genome shotgun (WGS) entry which is preliminary data.</text>
</comment>
<evidence type="ECO:0000259" key="4">
    <source>
        <dbReference type="PROSITE" id="PS50158"/>
    </source>
</evidence>
<dbReference type="EMBL" id="NWSH01002890">
    <property type="protein sequence ID" value="PCG67363.1"/>
    <property type="molecule type" value="Genomic_DNA"/>
</dbReference>
<feature type="coiled-coil region" evidence="2">
    <location>
        <begin position="190"/>
        <end position="224"/>
    </location>
</feature>
<dbReference type="GO" id="GO:0003676">
    <property type="term" value="F:nucleic acid binding"/>
    <property type="evidence" value="ECO:0007669"/>
    <property type="project" value="InterPro"/>
</dbReference>
<evidence type="ECO:0000256" key="1">
    <source>
        <dbReference type="PROSITE-ProRule" id="PRU00047"/>
    </source>
</evidence>